<evidence type="ECO:0000256" key="1">
    <source>
        <dbReference type="SAM" id="MobiDB-lite"/>
    </source>
</evidence>
<sequence>MSAAAIWAAVRAWRLWRGLGGVWRWLIADQWRLAAVALGLALVIDHTGAHRRDRQWAAAFARMQRAYTVTTDALIRQNAAVDRWRIAAQARKDAATRALASARQDNRSLLAGAARIEQAAPSHGGGTAPTDQCTTPPEVLAAKGDL</sequence>
<accession>A0ABW9XAK9</accession>
<dbReference type="EMBL" id="JAAAPO010000001">
    <property type="protein sequence ID" value="NBC35542.1"/>
    <property type="molecule type" value="Genomic_DNA"/>
</dbReference>
<dbReference type="RefSeq" id="WP_161716803.1">
    <property type="nucleotide sequence ID" value="NZ_JAAAPO010000001.1"/>
</dbReference>
<organism evidence="2 3">
    <name type="scientific">Novosphingobium ovatum</name>
    <dbReference type="NCBI Taxonomy" id="1908523"/>
    <lineage>
        <taxon>Bacteria</taxon>
        <taxon>Pseudomonadati</taxon>
        <taxon>Pseudomonadota</taxon>
        <taxon>Alphaproteobacteria</taxon>
        <taxon>Sphingomonadales</taxon>
        <taxon>Sphingomonadaceae</taxon>
        <taxon>Novosphingobium</taxon>
    </lineage>
</organism>
<protein>
    <submittedName>
        <fullName evidence="2">Uncharacterized protein</fullName>
    </submittedName>
</protein>
<keyword evidence="3" id="KW-1185">Reference proteome</keyword>
<feature type="region of interest" description="Disordered" evidence="1">
    <location>
        <begin position="119"/>
        <end position="146"/>
    </location>
</feature>
<gene>
    <name evidence="2" type="ORF">GTZ99_03115</name>
</gene>
<proteinExistence type="predicted"/>
<reference evidence="3" key="1">
    <citation type="submission" date="2020-01" db="EMBL/GenBank/DDBJ databases">
        <title>Sphingomonas sp. strain CSW-10.</title>
        <authorList>
            <person name="Chen W.-M."/>
        </authorList>
    </citation>
    <scope>NUCLEOTIDE SEQUENCE [LARGE SCALE GENOMIC DNA]</scope>
    <source>
        <strain evidence="3">FSY-8</strain>
    </source>
</reference>
<evidence type="ECO:0000313" key="3">
    <source>
        <dbReference type="Proteomes" id="UP000753724"/>
    </source>
</evidence>
<evidence type="ECO:0000313" key="2">
    <source>
        <dbReference type="EMBL" id="NBC35542.1"/>
    </source>
</evidence>
<dbReference type="Proteomes" id="UP000753724">
    <property type="component" value="Unassembled WGS sequence"/>
</dbReference>
<comment type="caution">
    <text evidence="2">The sequence shown here is derived from an EMBL/GenBank/DDBJ whole genome shotgun (WGS) entry which is preliminary data.</text>
</comment>
<name>A0ABW9XAK9_9SPHN</name>